<proteinExistence type="predicted"/>
<name>A0ABY4T2J5_9GAMM</name>
<dbReference type="Proteomes" id="UP001056681">
    <property type="component" value="Chromosome"/>
</dbReference>
<keyword evidence="2" id="KW-1185">Reference proteome</keyword>
<evidence type="ECO:0000313" key="2">
    <source>
        <dbReference type="Proteomes" id="UP001056681"/>
    </source>
</evidence>
<reference evidence="1" key="1">
    <citation type="submission" date="2020-10" db="EMBL/GenBank/DDBJ databases">
        <title>Whole-genome sequence of Luteibacter sp. EIF3.</title>
        <authorList>
            <person name="Friedrich I."/>
            <person name="Hertel R."/>
            <person name="Daniel R."/>
        </authorList>
    </citation>
    <scope>NUCLEOTIDE SEQUENCE</scope>
    <source>
        <strain evidence="1">EIF3</strain>
    </source>
</reference>
<protein>
    <submittedName>
        <fullName evidence="1">Uncharacterized protein</fullName>
    </submittedName>
</protein>
<gene>
    <name evidence="1" type="ORF">IM816_10100</name>
</gene>
<evidence type="ECO:0000313" key="1">
    <source>
        <dbReference type="EMBL" id="URL57016.1"/>
    </source>
</evidence>
<dbReference type="RefSeq" id="WP_250337978.1">
    <property type="nucleotide sequence ID" value="NZ_CP063231.1"/>
</dbReference>
<accession>A0ABY4T2J5</accession>
<dbReference type="EMBL" id="CP063231">
    <property type="protein sequence ID" value="URL57016.1"/>
    <property type="molecule type" value="Genomic_DNA"/>
</dbReference>
<organism evidence="1 2">
    <name type="scientific">Luteibacter flocculans</name>
    <dbReference type="NCBI Taxonomy" id="2780091"/>
    <lineage>
        <taxon>Bacteria</taxon>
        <taxon>Pseudomonadati</taxon>
        <taxon>Pseudomonadota</taxon>
        <taxon>Gammaproteobacteria</taxon>
        <taxon>Lysobacterales</taxon>
        <taxon>Rhodanobacteraceae</taxon>
        <taxon>Luteibacter</taxon>
    </lineage>
</organism>
<sequence>MAITGVTEDQYKLFVSSGGSLTFYLDAKDIDSGGGFESSPLISPYLSSGFELVPTPIIHNPSERGTLLLYGGSWERVIAHTYLNKGKIIYKKLPDGRYEAKVTVPLSANAQSQTNTPP</sequence>